<dbReference type="Proteomes" id="UP000003879">
    <property type="component" value="Unassembled WGS sequence"/>
</dbReference>
<dbReference type="SUPFAM" id="SSF55486">
    <property type="entry name" value="Metalloproteases ('zincins'), catalytic domain"/>
    <property type="match status" value="1"/>
</dbReference>
<dbReference type="Pfam" id="PF13688">
    <property type="entry name" value="Reprolysin_5"/>
    <property type="match status" value="1"/>
</dbReference>
<feature type="signal peptide" evidence="1">
    <location>
        <begin position="1"/>
        <end position="25"/>
    </location>
</feature>
<dbReference type="PATRIC" id="fig|997883.3.peg.4322"/>
<dbReference type="SMART" id="SM00235">
    <property type="entry name" value="ZnMc"/>
    <property type="match status" value="1"/>
</dbReference>
<dbReference type="GO" id="GO:0008270">
    <property type="term" value="F:zinc ion binding"/>
    <property type="evidence" value="ECO:0007669"/>
    <property type="project" value="InterPro"/>
</dbReference>
<dbReference type="SMR" id="A0A0E2AWB8"/>
<dbReference type="PRINTS" id="PR00997">
    <property type="entry name" value="FRAGILYSIN"/>
</dbReference>
<evidence type="ECO:0000259" key="2">
    <source>
        <dbReference type="SMART" id="SM00235"/>
    </source>
</evidence>
<comment type="caution">
    <text evidence="3">The sequence shown here is derived from an EMBL/GenBank/DDBJ whole genome shotgun (WGS) entry which is preliminary data.</text>
</comment>
<dbReference type="PDB" id="8WEN">
    <property type="method" value="X-ray"/>
    <property type="resolution" value="1.97 A"/>
    <property type="chains" value="A/C=9-405"/>
</dbReference>
<evidence type="ECO:0007829" key="5">
    <source>
        <dbReference type="PDB" id="8WEN"/>
    </source>
</evidence>
<feature type="domain" description="Peptidase metallopeptidase" evidence="2">
    <location>
        <begin position="261"/>
        <end position="399"/>
    </location>
</feature>
<dbReference type="Gene3D" id="2.40.128.470">
    <property type="match status" value="1"/>
</dbReference>
<feature type="chain" id="PRO_5002392451" evidence="1">
    <location>
        <begin position="26"/>
        <end position="405"/>
    </location>
</feature>
<dbReference type="InterPro" id="IPR038176">
    <property type="entry name" value="Fragilysin_N_sf"/>
</dbReference>
<evidence type="ECO:0000313" key="4">
    <source>
        <dbReference type="Proteomes" id="UP000003879"/>
    </source>
</evidence>
<feature type="binding site" evidence="5">
    <location>
        <position position="360"/>
    </location>
    <ligand>
        <name>Zn(2+)</name>
        <dbReference type="ChEBI" id="CHEBI:29105"/>
    </ligand>
</feature>
<dbReference type="EMBL" id="AGXN01000023">
    <property type="protein sequence ID" value="EIY90082.1"/>
    <property type="molecule type" value="Genomic_DNA"/>
</dbReference>
<keyword evidence="5" id="KW-0002">3D-structure</keyword>
<dbReference type="Pfam" id="PF16376">
    <property type="entry name" value="fragilysinNterm"/>
    <property type="match status" value="1"/>
</dbReference>
<dbReference type="NCBIfam" id="TIGR03935">
    <property type="entry name" value="fragilysin"/>
    <property type="match status" value="1"/>
</dbReference>
<feature type="binding site" evidence="5">
    <location>
        <position position="356"/>
    </location>
    <ligand>
        <name>Zn(2+)</name>
        <dbReference type="ChEBI" id="CHEBI:29105"/>
    </ligand>
</feature>
<name>A0A0E2AWB8_BACFG</name>
<dbReference type="Gene3D" id="3.40.390.10">
    <property type="entry name" value="Collagenase (Catalytic Domain)"/>
    <property type="match status" value="1"/>
</dbReference>
<dbReference type="InterPro" id="IPR024079">
    <property type="entry name" value="MetalloPept_cat_dom_sf"/>
</dbReference>
<keyword evidence="1" id="KW-0732">Signal</keyword>
<reference evidence="5" key="2">
    <citation type="submission" date="2023-09" db="PDB data bank">
        <title>Bacteroides fragilis toxin 2.</title>
        <authorList>
            <person name="Guo Y."/>
            <person name="Wen Y."/>
        </authorList>
    </citation>
    <scope>X-RAY CRYSTALLOGRAPHY (1.97 ANGSTROMS) OF 9-405 IN COMPLEX WITH ZN(2+)</scope>
</reference>
<dbReference type="InterPro" id="IPR001843">
    <property type="entry name" value="Fragilysin"/>
</dbReference>
<dbReference type="GO" id="GO:0008237">
    <property type="term" value="F:metallopeptidase activity"/>
    <property type="evidence" value="ECO:0007669"/>
    <property type="project" value="InterPro"/>
</dbReference>
<dbReference type="InterPro" id="IPR006026">
    <property type="entry name" value="Peptidase_Metallo"/>
</dbReference>
<organism evidence="3 4">
    <name type="scientific">Bacteroides fragilis CL07T12C05</name>
    <dbReference type="NCBI Taxonomy" id="997883"/>
    <lineage>
        <taxon>Bacteria</taxon>
        <taxon>Pseudomonadati</taxon>
        <taxon>Bacteroidota</taxon>
        <taxon>Bacteroidia</taxon>
        <taxon>Bacteroidales</taxon>
        <taxon>Bacteroidaceae</taxon>
        <taxon>Bacteroides</taxon>
    </lineage>
</organism>
<dbReference type="GO" id="GO:0006508">
    <property type="term" value="P:proteolysis"/>
    <property type="evidence" value="ECO:0007669"/>
    <property type="project" value="InterPro"/>
</dbReference>
<dbReference type="AlphaFoldDB" id="A0A0E2AWB8"/>
<feature type="binding site" evidence="5">
    <location>
        <position position="366"/>
    </location>
    <ligand>
        <name>Zn(2+)</name>
        <dbReference type="ChEBI" id="CHEBI:29105"/>
    </ligand>
</feature>
<sequence length="405" mass="45501">MFILNFNKMKNVKLLLMLGTAALLAACSNEADSLTTSIDTPVTASIDLQSVSYTDLATQLNDVSDFGKMIILKDNGFNRQVHVSMDKRTKIQLDNENVRLFNGRDKDSTSFILGDEFAVLRFYRNGESISYIAYKEAQMMNEIAEFYAAPFKKTRAINEKEAFECIYDSRTRSAGKDLVSVKINIDKAKKILNLPECDYINDYIKTPQVPHGITESQTRAVPSEPKTVYVICLRESGSTVYPNEVSAQMQDAANSVYAVHGLKRFVNLHFVLYTTEYSCPSGNADEGLDGFTASLKANPKAEGYDDQIYFLIRWGTWDNNILGISWLDSYNVNTASDFKASGMSTTQLMYPGVMAHELGHILGARHADDPKDLMYSKYTGYLFHLSEENMYRIAKNLGWEIADGD</sequence>
<proteinExistence type="evidence at protein level"/>
<protein>
    <submittedName>
        <fullName evidence="3">Fragilysin</fullName>
    </submittedName>
</protein>
<dbReference type="HOGENOM" id="CLU_679077_0_0_10"/>
<accession>A0A0E2AWB8</accession>
<dbReference type="InterPro" id="IPR032273">
    <property type="entry name" value="Fragilysin_N"/>
</dbReference>
<keyword evidence="5" id="KW-0479">Metal-binding</keyword>
<gene>
    <name evidence="3" type="ORF">HMPREF1056_04089</name>
</gene>
<keyword evidence="5" id="KW-0862">Zinc</keyword>
<reference evidence="3 4" key="1">
    <citation type="submission" date="2012-02" db="EMBL/GenBank/DDBJ databases">
        <title>The Genome Sequence of Bacteroides fragilis CL07T12C05.</title>
        <authorList>
            <consortium name="The Broad Institute Genome Sequencing Platform"/>
            <person name="Earl A."/>
            <person name="Ward D."/>
            <person name="Feldgarden M."/>
            <person name="Gevers D."/>
            <person name="Zitomersky N.L."/>
            <person name="Coyne M.J."/>
            <person name="Comstock L.E."/>
            <person name="Young S.K."/>
            <person name="Zeng Q."/>
            <person name="Gargeya S."/>
            <person name="Fitzgerald M."/>
            <person name="Haas B."/>
            <person name="Abouelleil A."/>
            <person name="Alvarado L."/>
            <person name="Arachchi H.M."/>
            <person name="Berlin A."/>
            <person name="Chapman S.B."/>
            <person name="Gearin G."/>
            <person name="Goldberg J."/>
            <person name="Griggs A."/>
            <person name="Gujja S."/>
            <person name="Hansen M."/>
            <person name="Heiman D."/>
            <person name="Howarth C."/>
            <person name="Larimer J."/>
            <person name="Lui A."/>
            <person name="MacDonald P.J.P."/>
            <person name="McCowen C."/>
            <person name="Montmayeur A."/>
            <person name="Murphy C."/>
            <person name="Neiman D."/>
            <person name="Pearson M."/>
            <person name="Priest M."/>
            <person name="Roberts A."/>
            <person name="Saif S."/>
            <person name="Shea T."/>
            <person name="Sisk P."/>
            <person name="Stolte C."/>
            <person name="Sykes S."/>
            <person name="Wortman J."/>
            <person name="Nusbaum C."/>
            <person name="Birren B."/>
        </authorList>
    </citation>
    <scope>NUCLEOTIDE SEQUENCE [LARGE SCALE GENOMIC DNA]</scope>
    <source>
        <strain evidence="3 4">CL07T12C05</strain>
    </source>
</reference>
<evidence type="ECO:0000256" key="1">
    <source>
        <dbReference type="SAM" id="SignalP"/>
    </source>
</evidence>
<evidence type="ECO:0000313" key="3">
    <source>
        <dbReference type="EMBL" id="EIY90082.1"/>
    </source>
</evidence>